<dbReference type="EMBL" id="JBEFKJ010000008">
    <property type="protein sequence ID" value="KAL2044878.1"/>
    <property type="molecule type" value="Genomic_DNA"/>
</dbReference>
<evidence type="ECO:0000313" key="2">
    <source>
        <dbReference type="Proteomes" id="UP001590950"/>
    </source>
</evidence>
<dbReference type="Proteomes" id="UP001590950">
    <property type="component" value="Unassembled WGS sequence"/>
</dbReference>
<comment type="caution">
    <text evidence="1">The sequence shown here is derived from an EMBL/GenBank/DDBJ whole genome shotgun (WGS) entry which is preliminary data.</text>
</comment>
<protein>
    <submittedName>
        <fullName evidence="1">Uncharacterized protein</fullName>
    </submittedName>
</protein>
<proteinExistence type="predicted"/>
<accession>A0ABR4AGF9</accession>
<evidence type="ECO:0000313" key="1">
    <source>
        <dbReference type="EMBL" id="KAL2044878.1"/>
    </source>
</evidence>
<keyword evidence="2" id="KW-1185">Reference proteome</keyword>
<name>A0ABR4AGF9_9LECA</name>
<reference evidence="1 2" key="1">
    <citation type="submission" date="2024-09" db="EMBL/GenBank/DDBJ databases">
        <title>Rethinking Asexuality: The Enigmatic Case of Functional Sexual Genes in Lepraria (Stereocaulaceae).</title>
        <authorList>
            <person name="Doellman M."/>
            <person name="Sun Y."/>
            <person name="Barcenas-Pena A."/>
            <person name="Lumbsch H.T."/>
            <person name="Grewe F."/>
        </authorList>
    </citation>
    <scope>NUCLEOTIDE SEQUENCE [LARGE SCALE GENOMIC DNA]</scope>
    <source>
        <strain evidence="1 2">Mercado 3170</strain>
    </source>
</reference>
<gene>
    <name evidence="1" type="ORF">N7G274_002653</name>
</gene>
<sequence>MAPVTEIAITPLSTGADIEDPSSSARKVWRSTLDTVSQEDGFQGAYFLLRLRHLPTITFRSTNHLEETKLATDHVVVGNSKIQAWFSCSLDGILRSRTRSSSHTLATVPSPST</sequence>
<organism evidence="1 2">
    <name type="scientific">Stereocaulon virgatum</name>
    <dbReference type="NCBI Taxonomy" id="373712"/>
    <lineage>
        <taxon>Eukaryota</taxon>
        <taxon>Fungi</taxon>
        <taxon>Dikarya</taxon>
        <taxon>Ascomycota</taxon>
        <taxon>Pezizomycotina</taxon>
        <taxon>Lecanoromycetes</taxon>
        <taxon>OSLEUM clade</taxon>
        <taxon>Lecanoromycetidae</taxon>
        <taxon>Lecanorales</taxon>
        <taxon>Lecanorineae</taxon>
        <taxon>Stereocaulaceae</taxon>
        <taxon>Stereocaulon</taxon>
    </lineage>
</organism>